<evidence type="ECO:0000256" key="4">
    <source>
        <dbReference type="ARBA" id="ARBA00023136"/>
    </source>
</evidence>
<feature type="transmembrane region" description="Helical" evidence="7">
    <location>
        <begin position="100"/>
        <end position="122"/>
    </location>
</feature>
<dbReference type="EMBL" id="MU004418">
    <property type="protein sequence ID" value="KAF2651753.1"/>
    <property type="molecule type" value="Genomic_DNA"/>
</dbReference>
<dbReference type="Pfam" id="PF20684">
    <property type="entry name" value="Fung_rhodopsin"/>
    <property type="match status" value="1"/>
</dbReference>
<organism evidence="9 10">
    <name type="scientific">Lophiostoma macrostomum CBS 122681</name>
    <dbReference type="NCBI Taxonomy" id="1314788"/>
    <lineage>
        <taxon>Eukaryota</taxon>
        <taxon>Fungi</taxon>
        <taxon>Dikarya</taxon>
        <taxon>Ascomycota</taxon>
        <taxon>Pezizomycotina</taxon>
        <taxon>Dothideomycetes</taxon>
        <taxon>Pleosporomycetidae</taxon>
        <taxon>Pleosporales</taxon>
        <taxon>Lophiostomataceae</taxon>
        <taxon>Lophiostoma</taxon>
    </lineage>
</organism>
<keyword evidence="10" id="KW-1185">Reference proteome</keyword>
<evidence type="ECO:0000313" key="9">
    <source>
        <dbReference type="EMBL" id="KAF2651753.1"/>
    </source>
</evidence>
<dbReference type="AlphaFoldDB" id="A0A6A6SYT1"/>
<dbReference type="Proteomes" id="UP000799324">
    <property type="component" value="Unassembled WGS sequence"/>
</dbReference>
<evidence type="ECO:0000256" key="5">
    <source>
        <dbReference type="ARBA" id="ARBA00038359"/>
    </source>
</evidence>
<proteinExistence type="inferred from homology"/>
<keyword evidence="4 7" id="KW-0472">Membrane</keyword>
<keyword evidence="3 7" id="KW-1133">Transmembrane helix</keyword>
<evidence type="ECO:0000256" key="1">
    <source>
        <dbReference type="ARBA" id="ARBA00004141"/>
    </source>
</evidence>
<feature type="transmembrane region" description="Helical" evidence="7">
    <location>
        <begin position="55"/>
        <end position="80"/>
    </location>
</feature>
<feature type="transmembrane region" description="Helical" evidence="7">
    <location>
        <begin position="134"/>
        <end position="155"/>
    </location>
</feature>
<keyword evidence="2 7" id="KW-0812">Transmembrane</keyword>
<evidence type="ECO:0000256" key="7">
    <source>
        <dbReference type="SAM" id="Phobius"/>
    </source>
</evidence>
<dbReference type="InterPro" id="IPR049326">
    <property type="entry name" value="Rhodopsin_dom_fungi"/>
</dbReference>
<evidence type="ECO:0000313" key="10">
    <source>
        <dbReference type="Proteomes" id="UP000799324"/>
    </source>
</evidence>
<evidence type="ECO:0000256" key="6">
    <source>
        <dbReference type="SAM" id="MobiDB-lite"/>
    </source>
</evidence>
<evidence type="ECO:0000256" key="3">
    <source>
        <dbReference type="ARBA" id="ARBA00022989"/>
    </source>
</evidence>
<dbReference type="OrthoDB" id="3934549at2759"/>
<feature type="domain" description="Rhodopsin" evidence="8">
    <location>
        <begin position="41"/>
        <end position="283"/>
    </location>
</feature>
<feature type="transmembrane region" description="Helical" evidence="7">
    <location>
        <begin position="184"/>
        <end position="206"/>
    </location>
</feature>
<name>A0A6A6SYT1_9PLEO</name>
<dbReference type="PANTHER" id="PTHR33048">
    <property type="entry name" value="PTH11-LIKE INTEGRAL MEMBRANE PROTEIN (AFU_ORTHOLOGUE AFUA_5G11245)"/>
    <property type="match status" value="1"/>
</dbReference>
<evidence type="ECO:0000256" key="2">
    <source>
        <dbReference type="ARBA" id="ARBA00022692"/>
    </source>
</evidence>
<evidence type="ECO:0000259" key="8">
    <source>
        <dbReference type="Pfam" id="PF20684"/>
    </source>
</evidence>
<protein>
    <recommendedName>
        <fullName evidence="8">Rhodopsin domain-containing protein</fullName>
    </recommendedName>
</protein>
<accession>A0A6A6SYT1</accession>
<comment type="similarity">
    <text evidence="5">Belongs to the SAT4 family.</text>
</comment>
<reference evidence="9" key="1">
    <citation type="journal article" date="2020" name="Stud. Mycol.">
        <title>101 Dothideomycetes genomes: a test case for predicting lifestyles and emergence of pathogens.</title>
        <authorList>
            <person name="Haridas S."/>
            <person name="Albert R."/>
            <person name="Binder M."/>
            <person name="Bloem J."/>
            <person name="Labutti K."/>
            <person name="Salamov A."/>
            <person name="Andreopoulos B."/>
            <person name="Baker S."/>
            <person name="Barry K."/>
            <person name="Bills G."/>
            <person name="Bluhm B."/>
            <person name="Cannon C."/>
            <person name="Castanera R."/>
            <person name="Culley D."/>
            <person name="Daum C."/>
            <person name="Ezra D."/>
            <person name="Gonzalez J."/>
            <person name="Henrissat B."/>
            <person name="Kuo A."/>
            <person name="Liang C."/>
            <person name="Lipzen A."/>
            <person name="Lutzoni F."/>
            <person name="Magnuson J."/>
            <person name="Mondo S."/>
            <person name="Nolan M."/>
            <person name="Ohm R."/>
            <person name="Pangilinan J."/>
            <person name="Park H.-J."/>
            <person name="Ramirez L."/>
            <person name="Alfaro M."/>
            <person name="Sun H."/>
            <person name="Tritt A."/>
            <person name="Yoshinaga Y."/>
            <person name="Zwiers L.-H."/>
            <person name="Turgeon B."/>
            <person name="Goodwin S."/>
            <person name="Spatafora J."/>
            <person name="Crous P."/>
            <person name="Grigoriev I."/>
        </authorList>
    </citation>
    <scope>NUCLEOTIDE SEQUENCE</scope>
    <source>
        <strain evidence="9">CBS 122681</strain>
    </source>
</reference>
<feature type="region of interest" description="Disordered" evidence="6">
    <location>
        <begin position="325"/>
        <end position="351"/>
    </location>
</feature>
<dbReference type="InterPro" id="IPR052337">
    <property type="entry name" value="SAT4-like"/>
</dbReference>
<gene>
    <name evidence="9" type="ORF">K491DRAFT_636917</name>
</gene>
<sequence length="380" mass="42742">MPNAPAVPPPVNPNDLGRGPMVVGVTWTFFVLASTACGLWFYARKKNRVPPGWDNWIMLFAVINALAVQIQVTVALKYGVGKHDQDLTIDQLIMISKLNWTALVPGMIVSTFARISITILLIRLFGVHKWFKAFLIIITVVQCVAGFVFILISYLQASPIEALWDFLITDARRWDPRVWLYTAYFVQTLYTFSDLTYVLIPVALIWRLNMPLQNRIGLIILMCVSLITMVMSILKTVYIARAGHAKATTVDVQYEAILQVLFGVLEQDIVIIMGCVPSLRNLFIEGFKPLSALRSSRLASLIRGNRSANRSKHIAEDDPSYIGYHDLEERSSRKPSRSGGRTDPRYGSQDDLVEDLYHIKVTDEFDVTHGPNTKGTRPSA</sequence>
<dbReference type="PANTHER" id="PTHR33048:SF155">
    <property type="entry name" value="INTEGRAL MEMBRANE PROTEIN"/>
    <property type="match status" value="1"/>
</dbReference>
<feature type="transmembrane region" description="Helical" evidence="7">
    <location>
        <begin position="218"/>
        <end position="240"/>
    </location>
</feature>
<comment type="subcellular location">
    <subcellularLocation>
        <location evidence="1">Membrane</location>
        <topology evidence="1">Multi-pass membrane protein</topology>
    </subcellularLocation>
</comment>
<feature type="transmembrane region" description="Helical" evidence="7">
    <location>
        <begin position="20"/>
        <end position="43"/>
    </location>
</feature>
<dbReference type="GO" id="GO:0016020">
    <property type="term" value="C:membrane"/>
    <property type="evidence" value="ECO:0007669"/>
    <property type="project" value="UniProtKB-SubCell"/>
</dbReference>